<keyword evidence="3" id="KW-1185">Reference proteome</keyword>
<accession>A0A6G1F787</accession>
<protein>
    <recommendedName>
        <fullName evidence="1">F-box/LRR-repeat protein 15/At3g58940/PEG3-like LRR domain-containing protein</fullName>
    </recommendedName>
</protein>
<dbReference type="Proteomes" id="UP000479710">
    <property type="component" value="Unassembled WGS sequence"/>
</dbReference>
<evidence type="ECO:0000313" key="3">
    <source>
        <dbReference type="Proteomes" id="UP000479710"/>
    </source>
</evidence>
<organism evidence="2 3">
    <name type="scientific">Oryza meyeriana var. granulata</name>
    <dbReference type="NCBI Taxonomy" id="110450"/>
    <lineage>
        <taxon>Eukaryota</taxon>
        <taxon>Viridiplantae</taxon>
        <taxon>Streptophyta</taxon>
        <taxon>Embryophyta</taxon>
        <taxon>Tracheophyta</taxon>
        <taxon>Spermatophyta</taxon>
        <taxon>Magnoliopsida</taxon>
        <taxon>Liliopsida</taxon>
        <taxon>Poales</taxon>
        <taxon>Poaceae</taxon>
        <taxon>BOP clade</taxon>
        <taxon>Oryzoideae</taxon>
        <taxon>Oryzeae</taxon>
        <taxon>Oryzinae</taxon>
        <taxon>Oryza</taxon>
        <taxon>Oryza meyeriana</taxon>
    </lineage>
</organism>
<comment type="caution">
    <text evidence="2">The sequence shown here is derived from an EMBL/GenBank/DDBJ whole genome shotgun (WGS) entry which is preliminary data.</text>
</comment>
<evidence type="ECO:0000259" key="1">
    <source>
        <dbReference type="Pfam" id="PF24758"/>
    </source>
</evidence>
<dbReference type="SUPFAM" id="SSF52047">
    <property type="entry name" value="RNI-like"/>
    <property type="match status" value="1"/>
</dbReference>
<dbReference type="InterPro" id="IPR055411">
    <property type="entry name" value="LRR_FXL15/At3g58940/PEG3-like"/>
</dbReference>
<dbReference type="AlphaFoldDB" id="A0A6G1F787"/>
<evidence type="ECO:0000313" key="2">
    <source>
        <dbReference type="EMBL" id="KAF0932699.1"/>
    </source>
</evidence>
<feature type="domain" description="F-box/LRR-repeat protein 15/At3g58940/PEG3-like LRR" evidence="1">
    <location>
        <begin position="11"/>
        <end position="109"/>
    </location>
</feature>
<reference evidence="2 3" key="1">
    <citation type="submission" date="2019-11" db="EMBL/GenBank/DDBJ databases">
        <title>Whole genome sequence of Oryza granulata.</title>
        <authorList>
            <person name="Li W."/>
        </authorList>
    </citation>
    <scope>NUCLEOTIDE SEQUENCE [LARGE SCALE GENOMIC DNA]</scope>
    <source>
        <strain evidence="3">cv. Menghai</strain>
        <tissue evidence="2">Leaf</tissue>
    </source>
</reference>
<gene>
    <name evidence="2" type="ORF">E2562_011994</name>
</gene>
<dbReference type="OrthoDB" id="681473at2759"/>
<sequence length="190" mass="21508">MDVPTESFHRVEGWLRLLADKGIKSLIIRFRGELDYPIVPIDVFSAGSAVTTLELVRYRVPPLPSTFGGLPKLTSLHLNDLHFPEHGERMLEVLISRSPLLEKLLIALMMIGNPNGGGHLKWVIWAPKLKALHMMSWIDLGWQAEEFPSLETAQIIIYGPQMARILPSLSQAKKLFHLLGKLLYLHQNFS</sequence>
<name>A0A6G1F787_9ORYZ</name>
<dbReference type="Pfam" id="PF24758">
    <property type="entry name" value="LRR_At5g56370"/>
    <property type="match status" value="1"/>
</dbReference>
<proteinExistence type="predicted"/>
<dbReference type="EMBL" id="SPHZ02000001">
    <property type="protein sequence ID" value="KAF0932699.1"/>
    <property type="molecule type" value="Genomic_DNA"/>
</dbReference>